<dbReference type="SUPFAM" id="SSF100950">
    <property type="entry name" value="NagB/RpiA/CoA transferase-like"/>
    <property type="match status" value="1"/>
</dbReference>
<evidence type="ECO:0000313" key="1">
    <source>
        <dbReference type="EMBL" id="SEM00742.1"/>
    </source>
</evidence>
<dbReference type="Pfam" id="PF01144">
    <property type="entry name" value="CoA_trans"/>
    <property type="match status" value="1"/>
</dbReference>
<dbReference type="PANTHER" id="PTHR43293:SF3">
    <property type="entry name" value="CHOLESTEROL RING-CLEAVING HYDROLASE IPDB SUBUNIT"/>
    <property type="match status" value="1"/>
</dbReference>
<accession>A0A1H7UUV3</accession>
<sequence>MNYTSPEIMTIMAAREIRNGDIVFCGTGISMLAAMAAKNISAPESVIFFESGAVDSLLEELPLAVSDSRVMYGTDSNGGLMDAFATMQNRMTGDRVIAILGAAQIDKYGNLNTTVIGDYFHPETRFAGSGGGCDVASFVPRCIVFMHHEKRKFVRKLDYLTSPGYLDGPGARERAGLPPGGISCVVTNMAVMRFDEHSKEMYLDRFYPGTTPQQILDRMGFPVDISRARQADPPTEEELRILREKCDPSRMQL</sequence>
<dbReference type="InterPro" id="IPR004165">
    <property type="entry name" value="CoA_trans_fam_I"/>
</dbReference>
<organism evidence="1 2">
    <name type="scientific">Syntrophus gentianae</name>
    <dbReference type="NCBI Taxonomy" id="43775"/>
    <lineage>
        <taxon>Bacteria</taxon>
        <taxon>Pseudomonadati</taxon>
        <taxon>Thermodesulfobacteriota</taxon>
        <taxon>Syntrophia</taxon>
        <taxon>Syntrophales</taxon>
        <taxon>Syntrophaceae</taxon>
        <taxon>Syntrophus</taxon>
    </lineage>
</organism>
<dbReference type="RefSeq" id="WP_093882049.1">
    <property type="nucleotide sequence ID" value="NZ_FOBS01000002.1"/>
</dbReference>
<dbReference type="PANTHER" id="PTHR43293">
    <property type="entry name" value="ACETATE COA-TRANSFERASE YDIF"/>
    <property type="match status" value="1"/>
</dbReference>
<proteinExistence type="predicted"/>
<dbReference type="AlphaFoldDB" id="A0A1H7UUV3"/>
<dbReference type="GO" id="GO:0008410">
    <property type="term" value="F:CoA-transferase activity"/>
    <property type="evidence" value="ECO:0007669"/>
    <property type="project" value="InterPro"/>
</dbReference>
<protein>
    <submittedName>
        <fullName evidence="1">Glutaconate CoA-transferase subunit B</fullName>
    </submittedName>
</protein>
<reference evidence="1 2" key="1">
    <citation type="submission" date="2016-10" db="EMBL/GenBank/DDBJ databases">
        <authorList>
            <person name="de Groot N.N."/>
        </authorList>
    </citation>
    <scope>NUCLEOTIDE SEQUENCE [LARGE SCALE GENOMIC DNA]</scope>
    <source>
        <strain evidence="1 2">DSM 8423</strain>
    </source>
</reference>
<dbReference type="InterPro" id="IPR037171">
    <property type="entry name" value="NagB/RpiA_transferase-like"/>
</dbReference>
<keyword evidence="2" id="KW-1185">Reference proteome</keyword>
<dbReference type="SMART" id="SM00882">
    <property type="entry name" value="CoA_trans"/>
    <property type="match status" value="1"/>
</dbReference>
<dbReference type="Gene3D" id="3.40.1080.10">
    <property type="entry name" value="Glutaconate Coenzyme A-transferase"/>
    <property type="match status" value="1"/>
</dbReference>
<dbReference type="STRING" id="43775.SAMN04489760_102122"/>
<name>A0A1H7UUV3_9BACT</name>
<dbReference type="EMBL" id="FOBS01000002">
    <property type="protein sequence ID" value="SEM00742.1"/>
    <property type="molecule type" value="Genomic_DNA"/>
</dbReference>
<gene>
    <name evidence="1" type="ORF">SAMN04489760_102122</name>
</gene>
<dbReference type="Proteomes" id="UP000198744">
    <property type="component" value="Unassembled WGS sequence"/>
</dbReference>
<evidence type="ECO:0000313" key="2">
    <source>
        <dbReference type="Proteomes" id="UP000198744"/>
    </source>
</evidence>
<dbReference type="OrthoDB" id="9813111at2"/>
<keyword evidence="1" id="KW-0808">Transferase</keyword>